<sequence length="64" mass="7552">MGDKKELVPRVQLKDVERTILTIRGHKVILDADLSKLYGVNTKRLNEQVRRNRDRFPADFMFPL</sequence>
<dbReference type="InterPro" id="IPR018873">
    <property type="entry name" value="KilA-N_DNA-bd_domain"/>
</dbReference>
<evidence type="ECO:0000259" key="1">
    <source>
        <dbReference type="Pfam" id="PF10543"/>
    </source>
</evidence>
<organism evidence="2">
    <name type="scientific">marine sediment metagenome</name>
    <dbReference type="NCBI Taxonomy" id="412755"/>
    <lineage>
        <taxon>unclassified sequences</taxon>
        <taxon>metagenomes</taxon>
        <taxon>ecological metagenomes</taxon>
    </lineage>
</organism>
<feature type="domain" description="KilA-N DNA-binding" evidence="1">
    <location>
        <begin position="19"/>
        <end position="64"/>
    </location>
</feature>
<feature type="non-terminal residue" evidence="2">
    <location>
        <position position="64"/>
    </location>
</feature>
<dbReference type="Pfam" id="PF10543">
    <property type="entry name" value="ORF6N"/>
    <property type="match status" value="1"/>
</dbReference>
<dbReference type="EMBL" id="BARS01054129">
    <property type="protein sequence ID" value="GAG45875.1"/>
    <property type="molecule type" value="Genomic_DNA"/>
</dbReference>
<protein>
    <recommendedName>
        <fullName evidence="1">KilA-N DNA-binding domain-containing protein</fullName>
    </recommendedName>
</protein>
<accession>X0XRI9</accession>
<evidence type="ECO:0000313" key="2">
    <source>
        <dbReference type="EMBL" id="GAG45875.1"/>
    </source>
</evidence>
<proteinExistence type="predicted"/>
<gene>
    <name evidence="2" type="ORF">S01H1_80197</name>
</gene>
<dbReference type="AlphaFoldDB" id="X0XRI9"/>
<reference evidence="2" key="1">
    <citation type="journal article" date="2014" name="Front. Microbiol.">
        <title>High frequency of phylogenetically diverse reductive dehalogenase-homologous genes in deep subseafloor sedimentary metagenomes.</title>
        <authorList>
            <person name="Kawai M."/>
            <person name="Futagami T."/>
            <person name="Toyoda A."/>
            <person name="Takaki Y."/>
            <person name="Nishi S."/>
            <person name="Hori S."/>
            <person name="Arai W."/>
            <person name="Tsubouchi T."/>
            <person name="Morono Y."/>
            <person name="Uchiyama I."/>
            <person name="Ito T."/>
            <person name="Fujiyama A."/>
            <person name="Inagaki F."/>
            <person name="Takami H."/>
        </authorList>
    </citation>
    <scope>NUCLEOTIDE SEQUENCE</scope>
    <source>
        <strain evidence="2">Expedition CK06-06</strain>
    </source>
</reference>
<comment type="caution">
    <text evidence="2">The sequence shown here is derived from an EMBL/GenBank/DDBJ whole genome shotgun (WGS) entry which is preliminary data.</text>
</comment>
<name>X0XRI9_9ZZZZ</name>